<reference evidence="11" key="2">
    <citation type="submission" date="2015-01" db="EMBL/GenBank/DDBJ databases">
        <title>Evolutionary Origins and Diversification of the Mycorrhizal Mutualists.</title>
        <authorList>
            <consortium name="DOE Joint Genome Institute"/>
            <consortium name="Mycorrhizal Genomics Consortium"/>
            <person name="Kohler A."/>
            <person name="Kuo A."/>
            <person name="Nagy L.G."/>
            <person name="Floudas D."/>
            <person name="Copeland A."/>
            <person name="Barry K.W."/>
            <person name="Cichocki N."/>
            <person name="Veneault-Fourrey C."/>
            <person name="LaButti K."/>
            <person name="Lindquist E.A."/>
            <person name="Lipzen A."/>
            <person name="Lundell T."/>
            <person name="Morin E."/>
            <person name="Murat C."/>
            <person name="Riley R."/>
            <person name="Ohm R."/>
            <person name="Sun H."/>
            <person name="Tunlid A."/>
            <person name="Henrissat B."/>
            <person name="Grigoriev I.V."/>
            <person name="Hibbett D.S."/>
            <person name="Martin F."/>
        </authorList>
    </citation>
    <scope>NUCLEOTIDE SEQUENCE [LARGE SCALE GENOMIC DNA]</scope>
    <source>
        <strain evidence="11">ATCC 200175</strain>
    </source>
</reference>
<dbReference type="SUPFAM" id="SSF88723">
    <property type="entry name" value="PIN domain-like"/>
    <property type="match status" value="1"/>
</dbReference>
<protein>
    <recommendedName>
        <fullName evidence="12">PIN domain-like protein</fullName>
    </recommendedName>
</protein>
<evidence type="ECO:0000259" key="9">
    <source>
        <dbReference type="SMART" id="SM00485"/>
    </source>
</evidence>
<comment type="cofactor">
    <cofactor evidence="1">
        <name>Mg(2+)</name>
        <dbReference type="ChEBI" id="CHEBI:18420"/>
    </cofactor>
</comment>
<dbReference type="GO" id="GO:0005737">
    <property type="term" value="C:cytoplasm"/>
    <property type="evidence" value="ECO:0007669"/>
    <property type="project" value="TreeGrafter"/>
</dbReference>
<dbReference type="InterPro" id="IPR006086">
    <property type="entry name" value="XPG-I_dom"/>
</dbReference>
<feature type="region of interest" description="Disordered" evidence="7">
    <location>
        <begin position="145"/>
        <end position="168"/>
    </location>
</feature>
<organism evidence="10 11">
    <name type="scientific">Paxillus involutus ATCC 200175</name>
    <dbReference type="NCBI Taxonomy" id="664439"/>
    <lineage>
        <taxon>Eukaryota</taxon>
        <taxon>Fungi</taxon>
        <taxon>Dikarya</taxon>
        <taxon>Basidiomycota</taxon>
        <taxon>Agaricomycotina</taxon>
        <taxon>Agaricomycetes</taxon>
        <taxon>Agaricomycetidae</taxon>
        <taxon>Boletales</taxon>
        <taxon>Paxilineae</taxon>
        <taxon>Paxillaceae</taxon>
        <taxon>Paxillus</taxon>
    </lineage>
</organism>
<dbReference type="PANTHER" id="PTHR11081">
    <property type="entry name" value="FLAP ENDONUCLEASE FAMILY MEMBER"/>
    <property type="match status" value="1"/>
</dbReference>
<evidence type="ECO:0000256" key="2">
    <source>
        <dbReference type="ARBA" id="ARBA00022722"/>
    </source>
</evidence>
<dbReference type="InterPro" id="IPR008918">
    <property type="entry name" value="HhH2"/>
</dbReference>
<evidence type="ECO:0000256" key="5">
    <source>
        <dbReference type="ARBA" id="ARBA00022801"/>
    </source>
</evidence>
<dbReference type="PANTHER" id="PTHR11081:SF9">
    <property type="entry name" value="FLAP ENDONUCLEASE 1"/>
    <property type="match status" value="1"/>
</dbReference>
<dbReference type="SMART" id="SM00279">
    <property type="entry name" value="HhH2"/>
    <property type="match status" value="1"/>
</dbReference>
<dbReference type="InterPro" id="IPR036279">
    <property type="entry name" value="5-3_exonuclease_C_sf"/>
</dbReference>
<evidence type="ECO:0000256" key="4">
    <source>
        <dbReference type="ARBA" id="ARBA00022759"/>
    </source>
</evidence>
<dbReference type="InterPro" id="IPR006085">
    <property type="entry name" value="XPG_DNA_repair_N"/>
</dbReference>
<dbReference type="HOGENOM" id="CLU_021984_0_0_1"/>
<evidence type="ECO:0000256" key="6">
    <source>
        <dbReference type="ARBA" id="ARBA00022842"/>
    </source>
</evidence>
<dbReference type="InterPro" id="IPR029060">
    <property type="entry name" value="PIN-like_dom_sf"/>
</dbReference>
<dbReference type="GO" id="GO:0008409">
    <property type="term" value="F:5'-3' exonuclease activity"/>
    <property type="evidence" value="ECO:0007669"/>
    <property type="project" value="TreeGrafter"/>
</dbReference>
<name>A0A0C9TME3_PAXIN</name>
<accession>A0A0C9TME3</accession>
<dbReference type="EMBL" id="KN819374">
    <property type="protein sequence ID" value="KIJ11748.1"/>
    <property type="molecule type" value="Genomic_DNA"/>
</dbReference>
<feature type="domain" description="XPG N-terminal" evidence="9">
    <location>
        <begin position="1"/>
        <end position="100"/>
    </location>
</feature>
<dbReference type="GO" id="GO:0005634">
    <property type="term" value="C:nucleus"/>
    <property type="evidence" value="ECO:0007669"/>
    <property type="project" value="TreeGrafter"/>
</dbReference>
<evidence type="ECO:0000313" key="11">
    <source>
        <dbReference type="Proteomes" id="UP000053647"/>
    </source>
</evidence>
<feature type="domain" description="XPG-I" evidence="8">
    <location>
        <begin position="406"/>
        <end position="476"/>
    </location>
</feature>
<evidence type="ECO:0000313" key="10">
    <source>
        <dbReference type="EMBL" id="KIJ11748.1"/>
    </source>
</evidence>
<keyword evidence="4" id="KW-0255">Endonuclease</keyword>
<dbReference type="Gene3D" id="3.40.50.1010">
    <property type="entry name" value="5'-nuclease"/>
    <property type="match status" value="2"/>
</dbReference>
<evidence type="ECO:0000256" key="3">
    <source>
        <dbReference type="ARBA" id="ARBA00022723"/>
    </source>
</evidence>
<dbReference type="GO" id="GO:0006281">
    <property type="term" value="P:DNA repair"/>
    <property type="evidence" value="ECO:0007669"/>
    <property type="project" value="UniProtKB-ARBA"/>
</dbReference>
<dbReference type="GO" id="GO:0017108">
    <property type="term" value="F:5'-flap endonuclease activity"/>
    <property type="evidence" value="ECO:0007669"/>
    <property type="project" value="TreeGrafter"/>
</dbReference>
<keyword evidence="3" id="KW-0479">Metal-binding</keyword>
<dbReference type="Pfam" id="PF00752">
    <property type="entry name" value="XPG_N"/>
    <property type="match status" value="1"/>
</dbReference>
<feature type="region of interest" description="Disordered" evidence="7">
    <location>
        <begin position="377"/>
        <end position="397"/>
    </location>
</feature>
<keyword evidence="5" id="KW-0378">Hydrolase</keyword>
<evidence type="ECO:0000256" key="7">
    <source>
        <dbReference type="SAM" id="MobiDB-lite"/>
    </source>
</evidence>
<keyword evidence="6" id="KW-0460">Magnesium</keyword>
<dbReference type="SUPFAM" id="SSF47807">
    <property type="entry name" value="5' to 3' exonuclease, C-terminal subdomain"/>
    <property type="match status" value="1"/>
</dbReference>
<evidence type="ECO:0000256" key="1">
    <source>
        <dbReference type="ARBA" id="ARBA00001946"/>
    </source>
</evidence>
<evidence type="ECO:0008006" key="12">
    <source>
        <dbReference type="Google" id="ProtNLM"/>
    </source>
</evidence>
<keyword evidence="11" id="KW-1185">Reference proteome</keyword>
<dbReference type="Pfam" id="PF00867">
    <property type="entry name" value="XPG_I"/>
    <property type="match status" value="1"/>
</dbReference>
<dbReference type="Gene3D" id="1.10.150.20">
    <property type="entry name" value="5' to 3' exonuclease, C-terminal subdomain"/>
    <property type="match status" value="1"/>
</dbReference>
<dbReference type="AlphaFoldDB" id="A0A0C9TME3"/>
<proteinExistence type="predicted"/>
<dbReference type="InterPro" id="IPR006084">
    <property type="entry name" value="XPG/Rad2"/>
</dbReference>
<reference evidence="10 11" key="1">
    <citation type="submission" date="2014-06" db="EMBL/GenBank/DDBJ databases">
        <authorList>
            <consortium name="DOE Joint Genome Institute"/>
            <person name="Kuo A."/>
            <person name="Kohler A."/>
            <person name="Nagy L.G."/>
            <person name="Floudas D."/>
            <person name="Copeland A."/>
            <person name="Barry K.W."/>
            <person name="Cichocki N."/>
            <person name="Veneault-Fourrey C."/>
            <person name="LaButti K."/>
            <person name="Lindquist E.A."/>
            <person name="Lipzen A."/>
            <person name="Lundell T."/>
            <person name="Morin E."/>
            <person name="Murat C."/>
            <person name="Sun H."/>
            <person name="Tunlid A."/>
            <person name="Henrissat B."/>
            <person name="Grigoriev I.V."/>
            <person name="Hibbett D.S."/>
            <person name="Martin F."/>
            <person name="Nordberg H.P."/>
            <person name="Cantor M.N."/>
            <person name="Hua S.X."/>
        </authorList>
    </citation>
    <scope>NUCLEOTIDE SEQUENCE [LARGE SCALE GENOMIC DNA]</scope>
    <source>
        <strain evidence="10 11">ATCC 200175</strain>
    </source>
</reference>
<sequence length="601" mass="67035">MGVLGITPFLQKICPGVIRKLPDRLKSLRGKTIVIDGTLITQRLHFAPMPHPHRHVLGWHRILTELKECDVRAICVFDGKQRNAAKARENERRRETRKVDAARGSIEAYRLQRLQKMMRLLPHYRSLRTPDRQRVNEALEKGRSTNGLFSEHSPVSIRPTLTSTMPTKNRSYPLGRHPYFFAHGGMGVDELQEVMVSVSVSETTARLDPSQLASDVVEPPPPEQAVPIERTDKEVESVGLSIDCADDPFTALPTVYWSGAVQPPLVPWFPDHPLPVIKSVLPESIESFESELSALYDEYKQCVAQLRSMPSSFEGLAVSDESAGADSADARIEYVMSKQQLQMTLDEGLIWESLVASSTDAPSLPLDTESTLSALAEKSSTISESYQRRSHPPTSETYEESKEILRAMGVPCIESTGPFEAEALASSLVIHGHADYVASEDTDVLIYEAPMIRNITTREAPIVVVSGEEIRTTLQLDRASYIDFALLLGTDFSQRIKNVGPSRALKFIREHGSIERVIEHESKYPPRLPVPDYLEQVGVARLVFQTLPPVPDSEVLQQTEGDPDAVSEVIQKYNLHRILYNSCDYQAALAGNYFGDNPSAW</sequence>
<evidence type="ECO:0000259" key="8">
    <source>
        <dbReference type="SMART" id="SM00484"/>
    </source>
</evidence>
<dbReference type="GO" id="GO:0003677">
    <property type="term" value="F:DNA binding"/>
    <property type="evidence" value="ECO:0007669"/>
    <property type="project" value="InterPro"/>
</dbReference>
<dbReference type="SMART" id="SM00485">
    <property type="entry name" value="XPGN"/>
    <property type="match status" value="1"/>
</dbReference>
<dbReference type="PRINTS" id="PR00853">
    <property type="entry name" value="XPGRADSUPER"/>
</dbReference>
<keyword evidence="2" id="KW-0540">Nuclease</keyword>
<dbReference type="GO" id="GO:0046872">
    <property type="term" value="F:metal ion binding"/>
    <property type="evidence" value="ECO:0007669"/>
    <property type="project" value="UniProtKB-KW"/>
</dbReference>
<dbReference type="OrthoDB" id="31113at2759"/>
<dbReference type="SMART" id="SM00484">
    <property type="entry name" value="XPGI"/>
    <property type="match status" value="1"/>
</dbReference>
<gene>
    <name evidence="10" type="ORF">PAXINDRAFT_171702</name>
</gene>
<feature type="compositionally biased region" description="Polar residues" evidence="7">
    <location>
        <begin position="159"/>
        <end position="168"/>
    </location>
</feature>
<dbReference type="Proteomes" id="UP000053647">
    <property type="component" value="Unassembled WGS sequence"/>
</dbReference>